<evidence type="ECO:0000313" key="2">
    <source>
        <dbReference type="Proteomes" id="UP000198882"/>
    </source>
</evidence>
<protein>
    <submittedName>
        <fullName evidence="1">Uncharacterized protein</fullName>
    </submittedName>
</protein>
<dbReference type="OrthoDB" id="268322at2157"/>
<dbReference type="InterPro" id="IPR056231">
    <property type="entry name" value="VNG_1110C-like"/>
</dbReference>
<dbReference type="STRING" id="1095776.SAMN04515672_0981"/>
<accession>A0A1G8UQR0</accession>
<dbReference type="Proteomes" id="UP000198882">
    <property type="component" value="Unassembled WGS sequence"/>
</dbReference>
<dbReference type="Pfam" id="PF24397">
    <property type="entry name" value="VNG_1110C"/>
    <property type="match status" value="1"/>
</dbReference>
<sequence length="67" mass="7322">MSNAARLRDSTQIVLPRAVLEGLEPPLDDEFTVTIVADGEDRCRIIGSPVEIKAASEFLVRRGISVQ</sequence>
<keyword evidence="2" id="KW-1185">Reference proteome</keyword>
<organism evidence="1 2">
    <name type="scientific">Natronorubrum texcoconense</name>
    <dbReference type="NCBI Taxonomy" id="1095776"/>
    <lineage>
        <taxon>Archaea</taxon>
        <taxon>Methanobacteriati</taxon>
        <taxon>Methanobacteriota</taxon>
        <taxon>Stenosarchaea group</taxon>
        <taxon>Halobacteria</taxon>
        <taxon>Halobacteriales</taxon>
        <taxon>Natrialbaceae</taxon>
        <taxon>Natronorubrum</taxon>
    </lineage>
</organism>
<proteinExistence type="predicted"/>
<dbReference type="EMBL" id="FNFE01000001">
    <property type="protein sequence ID" value="SDJ55837.1"/>
    <property type="molecule type" value="Genomic_DNA"/>
</dbReference>
<gene>
    <name evidence="1" type="ORF">SAMN04515672_0981</name>
</gene>
<evidence type="ECO:0000313" key="1">
    <source>
        <dbReference type="EMBL" id="SDJ55837.1"/>
    </source>
</evidence>
<name>A0A1G8UQR0_9EURY</name>
<dbReference type="AlphaFoldDB" id="A0A1G8UQR0"/>
<dbReference type="RefSeq" id="WP_090303927.1">
    <property type="nucleotide sequence ID" value="NZ_FNFE01000001.1"/>
</dbReference>
<reference evidence="2" key="1">
    <citation type="submission" date="2016-10" db="EMBL/GenBank/DDBJ databases">
        <authorList>
            <person name="Varghese N."/>
            <person name="Submissions S."/>
        </authorList>
    </citation>
    <scope>NUCLEOTIDE SEQUENCE [LARGE SCALE GENOMIC DNA]</scope>
    <source>
        <strain evidence="2">B4,CECT 8067,JCM 17497</strain>
    </source>
</reference>